<dbReference type="Pfam" id="PF00407">
    <property type="entry name" value="Bet_v_1"/>
    <property type="match status" value="1"/>
</dbReference>
<dbReference type="InterPro" id="IPR000916">
    <property type="entry name" value="Bet_v_I/MLP"/>
</dbReference>
<keyword evidence="3" id="KW-1185">Reference proteome</keyword>
<dbReference type="Gramene" id="Solyc10g047565.1.1">
    <property type="protein sequence ID" value="Solyc10g047565.1.1"/>
    <property type="gene ID" value="Solyc10g047565.1"/>
</dbReference>
<dbReference type="PANTHER" id="PTHR31907">
    <property type="entry name" value="MLP-LIKE PROTEIN 423"/>
    <property type="match status" value="1"/>
</dbReference>
<dbReference type="GO" id="GO:0006952">
    <property type="term" value="P:defense response"/>
    <property type="evidence" value="ECO:0007669"/>
    <property type="project" value="InterPro"/>
</dbReference>
<name>A0A3Q7IF75_SOLLC</name>
<proteinExistence type="predicted"/>
<dbReference type="SUPFAM" id="SSF55961">
    <property type="entry name" value="Bet v1-like"/>
    <property type="match status" value="1"/>
</dbReference>
<protein>
    <recommendedName>
        <fullName evidence="1">Bet v I/Major latex protein domain-containing protein</fullName>
    </recommendedName>
</protein>
<dbReference type="InterPro" id="IPR051761">
    <property type="entry name" value="MLP-like_ligand-binding"/>
</dbReference>
<dbReference type="EnsemblPlants" id="Solyc10g047565.1.1">
    <property type="protein sequence ID" value="Solyc10g047565.1.1"/>
    <property type="gene ID" value="Solyc10g047565.1"/>
</dbReference>
<organism evidence="2">
    <name type="scientific">Solanum lycopersicum</name>
    <name type="common">Tomato</name>
    <name type="synonym">Lycopersicon esculentum</name>
    <dbReference type="NCBI Taxonomy" id="4081"/>
    <lineage>
        <taxon>Eukaryota</taxon>
        <taxon>Viridiplantae</taxon>
        <taxon>Streptophyta</taxon>
        <taxon>Embryophyta</taxon>
        <taxon>Tracheophyta</taxon>
        <taxon>Spermatophyta</taxon>
        <taxon>Magnoliopsida</taxon>
        <taxon>eudicotyledons</taxon>
        <taxon>Gunneridae</taxon>
        <taxon>Pentapetalae</taxon>
        <taxon>asterids</taxon>
        <taxon>lamiids</taxon>
        <taxon>Solanales</taxon>
        <taxon>Solanaceae</taxon>
        <taxon>Solanoideae</taxon>
        <taxon>Solaneae</taxon>
        <taxon>Solanum</taxon>
        <taxon>Solanum subgen. Lycopersicon</taxon>
    </lineage>
</organism>
<evidence type="ECO:0000313" key="3">
    <source>
        <dbReference type="Proteomes" id="UP000004994"/>
    </source>
</evidence>
<dbReference type="Proteomes" id="UP000004994">
    <property type="component" value="Chromosome 10"/>
</dbReference>
<sequence>MSPDKVTNFTLHDGQLENTNSVIGWKITLGGKERHVKQVVHIDDAEKSMTFNFIEGYTNEFYYSMTLT</sequence>
<reference evidence="2" key="1">
    <citation type="journal article" date="2012" name="Nature">
        <title>The tomato genome sequence provides insights into fleshy fruit evolution.</title>
        <authorList>
            <consortium name="Tomato Genome Consortium"/>
        </authorList>
    </citation>
    <scope>NUCLEOTIDE SEQUENCE [LARGE SCALE GENOMIC DNA]</scope>
    <source>
        <strain evidence="2">cv. Heinz 1706</strain>
    </source>
</reference>
<evidence type="ECO:0000259" key="1">
    <source>
        <dbReference type="Pfam" id="PF00407"/>
    </source>
</evidence>
<evidence type="ECO:0000313" key="2">
    <source>
        <dbReference type="EnsemblPlants" id="Solyc10g047565.1.1"/>
    </source>
</evidence>
<reference evidence="2" key="2">
    <citation type="submission" date="2019-01" db="UniProtKB">
        <authorList>
            <consortium name="EnsemblPlants"/>
        </authorList>
    </citation>
    <scope>IDENTIFICATION</scope>
    <source>
        <strain evidence="2">cv. Heinz 1706</strain>
    </source>
</reference>
<dbReference type="AlphaFoldDB" id="A0A3Q7IF75"/>
<dbReference type="Gene3D" id="3.30.530.20">
    <property type="match status" value="1"/>
</dbReference>
<dbReference type="InParanoid" id="A0A3Q7IF75"/>
<feature type="domain" description="Bet v I/Major latex protein" evidence="1">
    <location>
        <begin position="3"/>
        <end position="65"/>
    </location>
</feature>
<dbReference type="InterPro" id="IPR023393">
    <property type="entry name" value="START-like_dom_sf"/>
</dbReference>
<accession>A0A3Q7IF75</accession>